<dbReference type="SMART" id="SM00342">
    <property type="entry name" value="HTH_ARAC"/>
    <property type="match status" value="1"/>
</dbReference>
<dbReference type="SUPFAM" id="SSF46689">
    <property type="entry name" value="Homeodomain-like"/>
    <property type="match status" value="1"/>
</dbReference>
<dbReference type="Proteomes" id="UP000238348">
    <property type="component" value="Chromosome"/>
</dbReference>
<dbReference type="Pfam" id="PF12833">
    <property type="entry name" value="HTH_18"/>
    <property type="match status" value="1"/>
</dbReference>
<accession>A0A2L0EM27</accession>
<feature type="region of interest" description="Disordered" evidence="4">
    <location>
        <begin position="297"/>
        <end position="329"/>
    </location>
</feature>
<evidence type="ECO:0000256" key="3">
    <source>
        <dbReference type="ARBA" id="ARBA00023163"/>
    </source>
</evidence>
<dbReference type="RefSeq" id="WP_104978163.1">
    <property type="nucleotide sequence ID" value="NZ_CP012673.1"/>
</dbReference>
<evidence type="ECO:0000256" key="1">
    <source>
        <dbReference type="ARBA" id="ARBA00023015"/>
    </source>
</evidence>
<sequence length="329" mass="35576">MSTLEALRIASIAQIHGLIGRPPPAHPLLSVIAASWQEPLRITVPIVGRAIESGLYVLSLKRGDECHAEFGRQVHDGQAGIIVFASPGQTITPLGGQGELTHEGEGWTVVFDPDLLRDGPLAAAMHQYRFFGYATREALHLTDVEQEAFTGLVRQIELESSVPPDSFAPVVLTAQLQLLLTYCQRAYTRQFEVRAKAGGVVAERLDRHLDEHLASAAQPGRGLPTVRSCARALGYSPDYLSDLLRAETGTSARAHIHRAVIEAAKARLLASDASTSEVAYALGFEHPQHFSRLFREKTGKSPGEWRRAAGTPGAVNGASCTRKGGRGQR</sequence>
<evidence type="ECO:0000259" key="5">
    <source>
        <dbReference type="PROSITE" id="PS01124"/>
    </source>
</evidence>
<dbReference type="PRINTS" id="PR00032">
    <property type="entry name" value="HTHARAC"/>
</dbReference>
<dbReference type="GO" id="GO:0043565">
    <property type="term" value="F:sequence-specific DNA binding"/>
    <property type="evidence" value="ECO:0007669"/>
    <property type="project" value="InterPro"/>
</dbReference>
<dbReference type="InterPro" id="IPR009057">
    <property type="entry name" value="Homeodomain-like_sf"/>
</dbReference>
<gene>
    <name evidence="6" type="primary">araC</name>
    <name evidence="6" type="ORF">SOCE26_017480</name>
</gene>
<dbReference type="PROSITE" id="PS01124">
    <property type="entry name" value="HTH_ARAC_FAMILY_2"/>
    <property type="match status" value="1"/>
</dbReference>
<dbReference type="PANTHER" id="PTHR43280:SF32">
    <property type="entry name" value="TRANSCRIPTIONAL REGULATORY PROTEIN"/>
    <property type="match status" value="1"/>
</dbReference>
<name>A0A2L0EM27_SORCE</name>
<dbReference type="GO" id="GO:0003700">
    <property type="term" value="F:DNA-binding transcription factor activity"/>
    <property type="evidence" value="ECO:0007669"/>
    <property type="project" value="InterPro"/>
</dbReference>
<protein>
    <submittedName>
        <fullName evidence="6">AraC family transcriptional regulator</fullName>
    </submittedName>
</protein>
<dbReference type="Gene3D" id="1.10.10.60">
    <property type="entry name" value="Homeodomain-like"/>
    <property type="match status" value="1"/>
</dbReference>
<reference evidence="6 7" key="1">
    <citation type="submission" date="2015-09" db="EMBL/GenBank/DDBJ databases">
        <title>Sorangium comparison.</title>
        <authorList>
            <person name="Zaburannyi N."/>
            <person name="Bunk B."/>
            <person name="Overmann J."/>
            <person name="Mueller R."/>
        </authorList>
    </citation>
    <scope>NUCLEOTIDE SEQUENCE [LARGE SCALE GENOMIC DNA]</scope>
    <source>
        <strain evidence="6 7">So ce26</strain>
    </source>
</reference>
<dbReference type="AlphaFoldDB" id="A0A2L0EM27"/>
<dbReference type="PANTHER" id="PTHR43280">
    <property type="entry name" value="ARAC-FAMILY TRANSCRIPTIONAL REGULATOR"/>
    <property type="match status" value="1"/>
</dbReference>
<dbReference type="InterPro" id="IPR020449">
    <property type="entry name" value="Tscrpt_reg_AraC-type_HTH"/>
</dbReference>
<dbReference type="InterPro" id="IPR018060">
    <property type="entry name" value="HTH_AraC"/>
</dbReference>
<evidence type="ECO:0000256" key="4">
    <source>
        <dbReference type="SAM" id="MobiDB-lite"/>
    </source>
</evidence>
<dbReference type="EMBL" id="CP012673">
    <property type="protein sequence ID" value="AUX40348.1"/>
    <property type="molecule type" value="Genomic_DNA"/>
</dbReference>
<keyword evidence="1" id="KW-0805">Transcription regulation</keyword>
<evidence type="ECO:0000313" key="6">
    <source>
        <dbReference type="EMBL" id="AUX40348.1"/>
    </source>
</evidence>
<dbReference type="OrthoDB" id="9814125at2"/>
<organism evidence="6 7">
    <name type="scientific">Sorangium cellulosum</name>
    <name type="common">Polyangium cellulosum</name>
    <dbReference type="NCBI Taxonomy" id="56"/>
    <lineage>
        <taxon>Bacteria</taxon>
        <taxon>Pseudomonadati</taxon>
        <taxon>Myxococcota</taxon>
        <taxon>Polyangia</taxon>
        <taxon>Polyangiales</taxon>
        <taxon>Polyangiaceae</taxon>
        <taxon>Sorangium</taxon>
    </lineage>
</organism>
<evidence type="ECO:0000256" key="2">
    <source>
        <dbReference type="ARBA" id="ARBA00023125"/>
    </source>
</evidence>
<proteinExistence type="predicted"/>
<feature type="domain" description="HTH araC/xylS-type" evidence="5">
    <location>
        <begin position="203"/>
        <end position="308"/>
    </location>
</feature>
<keyword evidence="2" id="KW-0238">DNA-binding</keyword>
<feature type="compositionally biased region" description="Basic and acidic residues" evidence="4">
    <location>
        <begin position="297"/>
        <end position="307"/>
    </location>
</feature>
<evidence type="ECO:0000313" key="7">
    <source>
        <dbReference type="Proteomes" id="UP000238348"/>
    </source>
</evidence>
<keyword evidence="3" id="KW-0804">Transcription</keyword>